<dbReference type="Pfam" id="PF13657">
    <property type="entry name" value="Couple_hipA"/>
    <property type="match status" value="1"/>
</dbReference>
<comment type="similarity">
    <text evidence="1">Belongs to the HipA Ser/Thr kinase family.</text>
</comment>
<dbReference type="Gene3D" id="1.10.1070.20">
    <property type="match status" value="1"/>
</dbReference>
<dbReference type="InterPro" id="IPR052028">
    <property type="entry name" value="HipA_Ser/Thr_kinase"/>
</dbReference>
<evidence type="ECO:0000259" key="4">
    <source>
        <dbReference type="Pfam" id="PF07804"/>
    </source>
</evidence>
<dbReference type="Proteomes" id="UP001595648">
    <property type="component" value="Unassembled WGS sequence"/>
</dbReference>
<keyword evidence="2" id="KW-0808">Transferase</keyword>
<evidence type="ECO:0000313" key="6">
    <source>
        <dbReference type="EMBL" id="MFC3324315.1"/>
    </source>
</evidence>
<feature type="domain" description="HipA-like C-terminal" evidence="4">
    <location>
        <begin position="156"/>
        <end position="385"/>
    </location>
</feature>
<evidence type="ECO:0000256" key="2">
    <source>
        <dbReference type="ARBA" id="ARBA00022679"/>
    </source>
</evidence>
<evidence type="ECO:0000259" key="5">
    <source>
        <dbReference type="Pfam" id="PF13657"/>
    </source>
</evidence>
<evidence type="ECO:0000256" key="1">
    <source>
        <dbReference type="ARBA" id="ARBA00010164"/>
    </source>
</evidence>
<dbReference type="RefSeq" id="WP_378981094.1">
    <property type="nucleotide sequence ID" value="NZ_JBHRVD010000001.1"/>
</dbReference>
<keyword evidence="3" id="KW-0418">Kinase</keyword>
<accession>A0ABV7MQV6</accession>
<dbReference type="Pfam" id="PF07804">
    <property type="entry name" value="HipA_C"/>
    <property type="match status" value="1"/>
</dbReference>
<dbReference type="InterPro" id="IPR012893">
    <property type="entry name" value="HipA-like_C"/>
</dbReference>
<name>A0ABV7MQV6_9HYPH</name>
<proteinExistence type="inferred from homology"/>
<dbReference type="EMBL" id="JBHRVD010000001">
    <property type="protein sequence ID" value="MFC3324315.1"/>
    <property type="molecule type" value="Genomic_DNA"/>
</dbReference>
<protein>
    <submittedName>
        <fullName evidence="6">HipA domain-containing protein</fullName>
    </submittedName>
</protein>
<dbReference type="NCBIfam" id="TIGR03071">
    <property type="entry name" value="couple_hipA"/>
    <property type="match status" value="1"/>
</dbReference>
<dbReference type="InterPro" id="IPR017508">
    <property type="entry name" value="HipA_N1"/>
</dbReference>
<evidence type="ECO:0000313" key="7">
    <source>
        <dbReference type="Proteomes" id="UP001595648"/>
    </source>
</evidence>
<organism evidence="6 7">
    <name type="scientific">Mesorhizobium cantuariense</name>
    <dbReference type="NCBI Taxonomy" id="1300275"/>
    <lineage>
        <taxon>Bacteria</taxon>
        <taxon>Pseudomonadati</taxon>
        <taxon>Pseudomonadota</taxon>
        <taxon>Alphaproteobacteria</taxon>
        <taxon>Hyphomicrobiales</taxon>
        <taxon>Phyllobacteriaceae</taxon>
        <taxon>Mesorhizobium</taxon>
    </lineage>
</organism>
<sequence length="450" mass="48343">MDALTLDVRLDGFSEPVGILARDDNGGIAYAYRPDYVANPEAVALSLSLPLTDEPYGDVAARPFFDNLLQERDGALADIMAREGLARDDIAGLLFHLGKDCAGALSVLPAGAPPVKLPGDYGSDYVRIGMERMVDIVDALHRHRRLPDGTADPSPLAGVQSKIALTYLPDGSFAEPRPGSGAPTTHILKVADQGHLHDARDEAEALSLSRALGFDTTDATVMPFGEMEALLITRFDRALTGDGRIVRIHQEDFAQALGLPAALKYERRGTPGRCFDTPAIRRVLEATADPAGEKDIFIKATLFDLMIGNTDGHAKNFALLHDRGGRIRMAPRYDLLPTRLDANLTEELAFRIGAADRLAAITADDFAAFLQALGIESAAARKRIRAGHTVDIAASLARQLNGLDKRNMKRFADLIASNIGTLTAAFGLAAPAAVEQRDAFLDRAGGWLMS</sequence>
<keyword evidence="7" id="KW-1185">Reference proteome</keyword>
<comment type="caution">
    <text evidence="6">The sequence shown here is derived from an EMBL/GenBank/DDBJ whole genome shotgun (WGS) entry which is preliminary data.</text>
</comment>
<dbReference type="PANTHER" id="PTHR37419">
    <property type="entry name" value="SERINE/THREONINE-PROTEIN KINASE TOXIN HIPA"/>
    <property type="match status" value="1"/>
</dbReference>
<evidence type="ECO:0000256" key="3">
    <source>
        <dbReference type="ARBA" id="ARBA00022777"/>
    </source>
</evidence>
<dbReference type="PANTHER" id="PTHR37419:SF1">
    <property type="entry name" value="SERINE_THREONINE-PROTEIN KINASE TOXIN HIPA"/>
    <property type="match status" value="1"/>
</dbReference>
<reference evidence="7" key="1">
    <citation type="journal article" date="2019" name="Int. J. Syst. Evol. Microbiol.">
        <title>The Global Catalogue of Microorganisms (GCM) 10K type strain sequencing project: providing services to taxonomists for standard genome sequencing and annotation.</title>
        <authorList>
            <consortium name="The Broad Institute Genomics Platform"/>
            <consortium name="The Broad Institute Genome Sequencing Center for Infectious Disease"/>
            <person name="Wu L."/>
            <person name="Ma J."/>
        </authorList>
    </citation>
    <scope>NUCLEOTIDE SEQUENCE [LARGE SCALE GENOMIC DNA]</scope>
    <source>
        <strain evidence="7">ICMP 19515</strain>
    </source>
</reference>
<gene>
    <name evidence="6" type="ORF">ACFOJ9_21500</name>
</gene>
<feature type="domain" description="HipA N-terminal subdomain 1" evidence="5">
    <location>
        <begin position="7"/>
        <end position="107"/>
    </location>
</feature>